<proteinExistence type="predicted"/>
<dbReference type="PANTHER" id="PTHR33112">
    <property type="entry name" value="DOMAIN PROTEIN, PUTATIVE-RELATED"/>
    <property type="match status" value="1"/>
</dbReference>
<reference evidence="4 5" key="1">
    <citation type="submission" date="2018-12" db="EMBL/GenBank/DDBJ databases">
        <title>Draft genome sequence of Xylaria grammica IHI A82.</title>
        <authorList>
            <person name="Buettner E."/>
            <person name="Kellner H."/>
        </authorList>
    </citation>
    <scope>NUCLEOTIDE SEQUENCE [LARGE SCALE GENOMIC DNA]</scope>
    <source>
        <strain evidence="4 5">IHI A82</strain>
    </source>
</reference>
<feature type="compositionally biased region" description="Acidic residues" evidence="1">
    <location>
        <begin position="660"/>
        <end position="678"/>
    </location>
</feature>
<dbReference type="Pfam" id="PF24809">
    <property type="entry name" value="DUF7708"/>
    <property type="match status" value="1"/>
</dbReference>
<feature type="region of interest" description="Disordered" evidence="1">
    <location>
        <begin position="1281"/>
        <end position="1357"/>
    </location>
</feature>
<protein>
    <submittedName>
        <fullName evidence="4">Uncharacterized protein</fullName>
    </submittedName>
</protein>
<dbReference type="PANTHER" id="PTHR33112:SF1">
    <property type="entry name" value="HETEROKARYON INCOMPATIBILITY DOMAIN-CONTAINING PROTEIN"/>
    <property type="match status" value="1"/>
</dbReference>
<evidence type="ECO:0000259" key="3">
    <source>
        <dbReference type="Pfam" id="PF24809"/>
    </source>
</evidence>
<gene>
    <name evidence="4" type="ORF">EKO27_g4985</name>
</gene>
<feature type="region of interest" description="Disordered" evidence="1">
    <location>
        <begin position="525"/>
        <end position="573"/>
    </location>
</feature>
<evidence type="ECO:0000256" key="1">
    <source>
        <dbReference type="SAM" id="MobiDB-lite"/>
    </source>
</evidence>
<evidence type="ECO:0000313" key="5">
    <source>
        <dbReference type="Proteomes" id="UP000286045"/>
    </source>
</evidence>
<dbReference type="EMBL" id="RYZI01000126">
    <property type="protein sequence ID" value="RWA10134.1"/>
    <property type="molecule type" value="Genomic_DNA"/>
</dbReference>
<feature type="compositionally biased region" description="Acidic residues" evidence="1">
    <location>
        <begin position="1304"/>
        <end position="1335"/>
    </location>
</feature>
<comment type="caution">
    <text evidence="4">The sequence shown here is derived from an EMBL/GenBank/DDBJ whole genome shotgun (WGS) entry which is preliminary data.</text>
</comment>
<feature type="domain" description="Heterokaryon incompatibility" evidence="2">
    <location>
        <begin position="761"/>
        <end position="906"/>
    </location>
</feature>
<dbReference type="Pfam" id="PF06985">
    <property type="entry name" value="HET"/>
    <property type="match status" value="1"/>
</dbReference>
<evidence type="ECO:0000313" key="4">
    <source>
        <dbReference type="EMBL" id="RWA10134.1"/>
    </source>
</evidence>
<feature type="region of interest" description="Disordered" evidence="1">
    <location>
        <begin position="647"/>
        <end position="678"/>
    </location>
</feature>
<dbReference type="InterPro" id="IPR010730">
    <property type="entry name" value="HET"/>
</dbReference>
<dbReference type="InterPro" id="IPR056125">
    <property type="entry name" value="DUF7708"/>
</dbReference>
<accession>A0A439D6V3</accession>
<feature type="domain" description="DUF7708" evidence="3">
    <location>
        <begin position="74"/>
        <end position="219"/>
    </location>
</feature>
<keyword evidence="5" id="KW-1185">Reference proteome</keyword>
<dbReference type="Proteomes" id="UP000286045">
    <property type="component" value="Unassembled WGS sequence"/>
</dbReference>
<evidence type="ECO:0000259" key="2">
    <source>
        <dbReference type="Pfam" id="PF06985"/>
    </source>
</evidence>
<organism evidence="4 5">
    <name type="scientific">Xylaria grammica</name>
    <dbReference type="NCBI Taxonomy" id="363999"/>
    <lineage>
        <taxon>Eukaryota</taxon>
        <taxon>Fungi</taxon>
        <taxon>Dikarya</taxon>
        <taxon>Ascomycota</taxon>
        <taxon>Pezizomycotina</taxon>
        <taxon>Sordariomycetes</taxon>
        <taxon>Xylariomycetidae</taxon>
        <taxon>Xylariales</taxon>
        <taxon>Xylariaceae</taxon>
        <taxon>Xylaria</taxon>
    </lineage>
</organism>
<name>A0A439D6V3_9PEZI</name>
<dbReference type="STRING" id="363999.A0A439D6V3"/>
<sequence length="1414" mass="158667">MSPATLSREWRSIQAPLAYVHENRFDEPFRKALQSLPADFASKVGQWATIEDVVCQIRIAEAKYSSRQNGKAWKWITRLSGKIMFYSQVLDALAQHHPEYVSLAWGAFKFVFVGVINHETLIKELTKAMTRIADKVKHVQVQVLLYPTDEVVGYMSDLYSHIMSFAIRAVEWYQKGKIAHALSAFASPFQLKFQDIVDDICETSRKIDHWAITMSHIEIRQMRQQLAETGKALERAHLERREMYQLVTELKGVISQYSQLHHTGILNTNQRLSEIQFSQIHSFISASPIPRPDLIRQSYNARRNRRQQSGSGAMRAQPWISDIQEWGEKRTSTQIFVQGHFRTRHVIRDFAANAIDLIKEASIPVVWALDPRMELPAENRFNTIDVWKYLASQVLQINQSMLTERQASLSAARFQSAVSESEWLELLASVLEGMSQIYIIVDMDLVERGGGVTAEWLRHFARISGNLRLRSIQTIVKVACVCTSRCVVESLPPETKSIRLDGITLSRVGKRTALVRSVNISSSTKHPMAIQGAKENGKRSGGSVSMKNARNVHPSLPRLCTPMDGSDGTGKTRSALGLRSLTLRLGTCGEMKDRAERCESCRVFGETMLRRGDVGDAENVYLNVSLNEGNIGDWAFEVTLSTSLQAQGLPSRKDDQPFNQEDEESESDGNEEDDVSELPDDGYSFLAAVIGPNWDEIKLTLDQGPGETVDWNHASSWVKKCHADHHDTCPAPSLSSPVSGFRVIDVQRECVTSTPPTPCKYAALSYVWGQVSSETLQATTENISNLEEEGILSRRALPATIRDAILACTELEIPYLWVDQLCILQDGKEEKLVQLNAMDKIYSEAYVTLVALAGDNALYGLPGVSQRQRGRYSITTQGIFLLEQDESYAESLEKSRWITRGWTYQEGLLSHRLLLFSDTGVFYECGHGSHVRDENPTLRKKGLNRMNDRHHKFRQDFPFTELVEDYTCRNLSFQSDILNAFLGALNARFGPDHYYGLPLAPFEEFNNAVIWVGELETGIRKAQDGDIFPSWSWTSLQSGIFHEEQPAGSLALWAIAPADRDRSSLRVLNTSFMTQSKWKMEMQFDRLAAFAVTEAWKEGCLPGKLPDAVRVSGSWKEQQNFISKEWPSLGHLCADAIGIGQDDSFTEQKFTPEAVDRARQPGRILIYTQSTPIDLLFPPELPTTGEGISIRLKTVGGDILGCLIPHSGDIRKLWETYRSQSGSTFHALALSVSYKSFDDLEGEDPYDNGSAFNKKSLLSRDSDGKALFIWDYSDPDVPDGTVGIFGDDAGSEYSEDEGHPTLGDFEDSNDAEDWEDVDEFESGDADADADDDSDVSEGGHVAEDDDDSNISGDSEFSNHSFADRKNVDSYVAFTVNLMIVETQQDGVSRRVGLGRTFLKAWKNVNLQFETFILE</sequence>